<gene>
    <name evidence="2" type="primary">AlNc14C73G4993</name>
    <name evidence="2" type="ORF">ALNC14_057110</name>
</gene>
<organism evidence="2">
    <name type="scientific">Albugo laibachii Nc14</name>
    <dbReference type="NCBI Taxonomy" id="890382"/>
    <lineage>
        <taxon>Eukaryota</taxon>
        <taxon>Sar</taxon>
        <taxon>Stramenopiles</taxon>
        <taxon>Oomycota</taxon>
        <taxon>Peronosporomycetes</taxon>
        <taxon>Albuginales</taxon>
        <taxon>Albuginaceae</taxon>
        <taxon>Albugo</taxon>
    </lineage>
</organism>
<feature type="region of interest" description="Disordered" evidence="1">
    <location>
        <begin position="1"/>
        <end position="26"/>
    </location>
</feature>
<sequence length="56" mass="6364">MFRTHNTESLPMTEPKMKASGPKAHKKNATQLRNLEHGFGQCVKIHEVRFGEGEKT</sequence>
<accession>F0WED6</accession>
<protein>
    <submittedName>
        <fullName evidence="2">AlNc14C73G4993 protein</fullName>
    </submittedName>
</protein>
<dbReference type="AlphaFoldDB" id="F0WED6"/>
<proteinExistence type="predicted"/>
<dbReference type="HOGENOM" id="CLU_3018256_0_0_1"/>
<dbReference type="EMBL" id="FR824118">
    <property type="protein sequence ID" value="CCA19568.1"/>
    <property type="molecule type" value="Genomic_DNA"/>
</dbReference>
<evidence type="ECO:0000313" key="2">
    <source>
        <dbReference type="EMBL" id="CCA19568.1"/>
    </source>
</evidence>
<reference evidence="2" key="2">
    <citation type="submission" date="2011-02" db="EMBL/GenBank/DDBJ databases">
        <authorList>
            <person name="MacLean D."/>
        </authorList>
    </citation>
    <scope>NUCLEOTIDE SEQUENCE</scope>
</reference>
<name>F0WED6_9STRA</name>
<reference evidence="2" key="1">
    <citation type="journal article" date="2011" name="PLoS Biol.">
        <title>Gene gain and loss during evolution of obligate parasitism in the white rust pathogen of Arabidopsis thaliana.</title>
        <authorList>
            <person name="Kemen E."/>
            <person name="Gardiner A."/>
            <person name="Schultz-Larsen T."/>
            <person name="Kemen A.C."/>
            <person name="Balmuth A.L."/>
            <person name="Robert-Seilaniantz A."/>
            <person name="Bailey K."/>
            <person name="Holub E."/>
            <person name="Studholme D.J."/>
            <person name="Maclean D."/>
            <person name="Jones J.D."/>
        </authorList>
    </citation>
    <scope>NUCLEOTIDE SEQUENCE</scope>
</reference>
<evidence type="ECO:0000256" key="1">
    <source>
        <dbReference type="SAM" id="MobiDB-lite"/>
    </source>
</evidence>